<dbReference type="EMBL" id="NDWU01000005">
    <property type="protein sequence ID" value="PUA33002.1"/>
    <property type="molecule type" value="Genomic_DNA"/>
</dbReference>
<gene>
    <name evidence="4" type="ORF">B9J98_02685</name>
</gene>
<organism evidence="4 5">
    <name type="scientific">Candidatus Terraquivivens tikiterensis</name>
    <dbReference type="NCBI Taxonomy" id="1980982"/>
    <lineage>
        <taxon>Archaea</taxon>
        <taxon>Nitrososphaerota</taxon>
        <taxon>Candidatus Wolframiiraptoraceae</taxon>
        <taxon>Candidatus Terraquivivens</taxon>
    </lineage>
</organism>
<keyword evidence="2" id="KW-0812">Transmembrane</keyword>
<evidence type="ECO:0000313" key="5">
    <source>
        <dbReference type="Proteomes" id="UP000244066"/>
    </source>
</evidence>
<proteinExistence type="predicted"/>
<dbReference type="InterPro" id="IPR013762">
    <property type="entry name" value="Integrase-like_cat_sf"/>
</dbReference>
<dbReference type="InterPro" id="IPR002104">
    <property type="entry name" value="Integrase_catalytic"/>
</dbReference>
<dbReference type="CDD" id="cd00397">
    <property type="entry name" value="DNA_BRE_C"/>
    <property type="match status" value="1"/>
</dbReference>
<protein>
    <recommendedName>
        <fullName evidence="3">Tyr recombinase domain-containing protein</fullName>
    </recommendedName>
</protein>
<keyword evidence="2" id="KW-0472">Membrane</keyword>
<dbReference type="Proteomes" id="UP000244066">
    <property type="component" value="Unassembled WGS sequence"/>
</dbReference>
<dbReference type="Gene3D" id="1.10.443.10">
    <property type="entry name" value="Intergrase catalytic core"/>
    <property type="match status" value="1"/>
</dbReference>
<dbReference type="GO" id="GO:0015074">
    <property type="term" value="P:DNA integration"/>
    <property type="evidence" value="ECO:0007669"/>
    <property type="project" value="InterPro"/>
</dbReference>
<sequence>MYEHKAKHKTIENYFSALSAFYDFLSFEGYVSYNIVLLFRKRYLKRYKDGYDDPERKLLSVEEISRLLNSILDPRDKAIAVLLAKTGIRRGELLRLDVEDINWAEYFIMLKPTPKRSNRTVFF</sequence>
<dbReference type="GO" id="GO:0003677">
    <property type="term" value="F:DNA binding"/>
    <property type="evidence" value="ECO:0007669"/>
    <property type="project" value="InterPro"/>
</dbReference>
<dbReference type="GO" id="GO:0006310">
    <property type="term" value="P:DNA recombination"/>
    <property type="evidence" value="ECO:0007669"/>
    <property type="project" value="UniProtKB-KW"/>
</dbReference>
<dbReference type="PROSITE" id="PS51898">
    <property type="entry name" value="TYR_RECOMBINASE"/>
    <property type="match status" value="1"/>
</dbReference>
<reference evidence="4 5" key="1">
    <citation type="submission" date="2017-04" db="EMBL/GenBank/DDBJ databases">
        <title>Draft Aigarchaeota genome from a New Zealand hot spring.</title>
        <authorList>
            <person name="Reysenbach A.-L."/>
            <person name="Donaho J.A."/>
            <person name="Gerhart J."/>
            <person name="Kelley J.F."/>
            <person name="Kouba K."/>
            <person name="Podar M."/>
            <person name="Stott M."/>
        </authorList>
    </citation>
    <scope>NUCLEOTIDE SEQUENCE [LARGE SCALE GENOMIC DNA]</scope>
    <source>
        <strain evidence="4">NZ13_MG1</strain>
    </source>
</reference>
<accession>A0A2R7Y812</accession>
<comment type="caution">
    <text evidence="4">The sequence shown here is derived from an EMBL/GenBank/DDBJ whole genome shotgun (WGS) entry which is preliminary data.</text>
</comment>
<dbReference type="PANTHER" id="PTHR30349:SF92">
    <property type="entry name" value="SITE-SPECIFIC RECOMBINASE"/>
    <property type="match status" value="1"/>
</dbReference>
<dbReference type="Pfam" id="PF00589">
    <property type="entry name" value="Phage_integrase"/>
    <property type="match status" value="1"/>
</dbReference>
<keyword evidence="1" id="KW-0233">DNA recombination</keyword>
<dbReference type="SUPFAM" id="SSF56349">
    <property type="entry name" value="DNA breaking-rejoining enzymes"/>
    <property type="match status" value="1"/>
</dbReference>
<feature type="domain" description="Tyr recombinase" evidence="3">
    <location>
        <begin position="54"/>
        <end position="123"/>
    </location>
</feature>
<keyword evidence="2" id="KW-1133">Transmembrane helix</keyword>
<dbReference type="InterPro" id="IPR011010">
    <property type="entry name" value="DNA_brk_join_enz"/>
</dbReference>
<evidence type="ECO:0000256" key="2">
    <source>
        <dbReference type="SAM" id="Phobius"/>
    </source>
</evidence>
<evidence type="ECO:0000256" key="1">
    <source>
        <dbReference type="ARBA" id="ARBA00023172"/>
    </source>
</evidence>
<evidence type="ECO:0000313" key="4">
    <source>
        <dbReference type="EMBL" id="PUA33002.1"/>
    </source>
</evidence>
<dbReference type="PANTHER" id="PTHR30349">
    <property type="entry name" value="PHAGE INTEGRASE-RELATED"/>
    <property type="match status" value="1"/>
</dbReference>
<dbReference type="AlphaFoldDB" id="A0A2R7Y812"/>
<feature type="transmembrane region" description="Helical" evidence="2">
    <location>
        <begin position="20"/>
        <end position="39"/>
    </location>
</feature>
<name>A0A2R7Y812_9ARCH</name>
<evidence type="ECO:0000259" key="3">
    <source>
        <dbReference type="PROSITE" id="PS51898"/>
    </source>
</evidence>
<dbReference type="InterPro" id="IPR050090">
    <property type="entry name" value="Tyrosine_recombinase_XerCD"/>
</dbReference>